<comment type="caution">
    <text evidence="5">The sequence shown here is derived from an EMBL/GenBank/DDBJ whole genome shotgun (WGS) entry which is preliminary data.</text>
</comment>
<dbReference type="Gene3D" id="3.30.465.10">
    <property type="match status" value="1"/>
</dbReference>
<dbReference type="GeneID" id="85363836"/>
<reference evidence="5" key="1">
    <citation type="submission" date="2023-06" db="EMBL/GenBank/DDBJ databases">
        <authorList>
            <consortium name="Lawrence Berkeley National Laboratory"/>
            <person name="Ahrendt S."/>
            <person name="Sahu N."/>
            <person name="Indic B."/>
            <person name="Wong-Bajracharya J."/>
            <person name="Merenyi Z."/>
            <person name="Ke H.-M."/>
            <person name="Monk M."/>
            <person name="Kocsube S."/>
            <person name="Drula E."/>
            <person name="Lipzen A."/>
            <person name="Balint B."/>
            <person name="Henrissat B."/>
            <person name="Andreopoulos B."/>
            <person name="Martin F.M."/>
            <person name="Harder C.B."/>
            <person name="Rigling D."/>
            <person name="Ford K.L."/>
            <person name="Foster G.D."/>
            <person name="Pangilinan J."/>
            <person name="Papanicolaou A."/>
            <person name="Barry K."/>
            <person name="LaButti K."/>
            <person name="Viragh M."/>
            <person name="Koriabine M."/>
            <person name="Yan M."/>
            <person name="Riley R."/>
            <person name="Champramary S."/>
            <person name="Plett K.L."/>
            <person name="Tsai I.J."/>
            <person name="Slot J."/>
            <person name="Sipos G."/>
            <person name="Plett J."/>
            <person name="Nagy L.G."/>
            <person name="Grigoriev I.V."/>
        </authorList>
    </citation>
    <scope>NUCLEOTIDE SEQUENCE</scope>
    <source>
        <strain evidence="5">CCBAS 213</strain>
    </source>
</reference>
<evidence type="ECO:0000256" key="1">
    <source>
        <dbReference type="ARBA" id="ARBA00005466"/>
    </source>
</evidence>
<dbReference type="Proteomes" id="UP001175211">
    <property type="component" value="Unassembled WGS sequence"/>
</dbReference>
<dbReference type="InterPro" id="IPR016169">
    <property type="entry name" value="FAD-bd_PCMH_sub2"/>
</dbReference>
<dbReference type="RefSeq" id="XP_060328402.1">
    <property type="nucleotide sequence ID" value="XM_060480288.1"/>
</dbReference>
<keyword evidence="2" id="KW-0285">Flavoprotein</keyword>
<dbReference type="InterPro" id="IPR036318">
    <property type="entry name" value="FAD-bd_PCMH-like_sf"/>
</dbReference>
<accession>A0AA39K6B3</accession>
<dbReference type="EMBL" id="JAUEPS010000028">
    <property type="protein sequence ID" value="KAK0454014.1"/>
    <property type="molecule type" value="Genomic_DNA"/>
</dbReference>
<comment type="similarity">
    <text evidence="1">Belongs to the oxygen-dependent FAD-linked oxidoreductase family.</text>
</comment>
<sequence>MKTPSQANSNQSLQIKGSGCTIDRGFSSAPGVQITMICFYEVMYDSATQTTVIGAGSISDNIYAVLSAQGVNVFGERVNRFTLGGGYLWLRDQYGLPIDNVLTYELVALNGTVVTVKEETDTELFLFSRNNYGIVTQFTLRMFPQNTFWGSIYVKFCSEVTNPKPAVSIPIIYIKYMPAVRSLSPLECSTTPPFSQTAYSITSSAYPACSFNDFINLMFVSIDNGMFVNLWDYYRFTNLARTVYNNIATLEYSESTTQCIINGLTHPRTCSRKLACPRHLFYLEWVKKRRMGTACRDTQNDMPVADMFGEEGMQRMQAVRERADPEGVMRLTMGFKV</sequence>
<evidence type="ECO:0000256" key="2">
    <source>
        <dbReference type="ARBA" id="ARBA00022630"/>
    </source>
</evidence>
<dbReference type="GO" id="GO:0050660">
    <property type="term" value="F:flavin adenine dinucleotide binding"/>
    <property type="evidence" value="ECO:0007669"/>
    <property type="project" value="InterPro"/>
</dbReference>
<protein>
    <recommendedName>
        <fullName evidence="7">FAD-binding PCMH-type domain-containing protein</fullName>
    </recommendedName>
</protein>
<evidence type="ECO:0000313" key="5">
    <source>
        <dbReference type="EMBL" id="KAK0454014.1"/>
    </source>
</evidence>
<keyword evidence="6" id="KW-1185">Reference proteome</keyword>
<organism evidence="5 6">
    <name type="scientific">Armillaria tabescens</name>
    <name type="common">Ringless honey mushroom</name>
    <name type="synonym">Agaricus tabescens</name>
    <dbReference type="NCBI Taxonomy" id="1929756"/>
    <lineage>
        <taxon>Eukaryota</taxon>
        <taxon>Fungi</taxon>
        <taxon>Dikarya</taxon>
        <taxon>Basidiomycota</taxon>
        <taxon>Agaricomycotina</taxon>
        <taxon>Agaricomycetes</taxon>
        <taxon>Agaricomycetidae</taxon>
        <taxon>Agaricales</taxon>
        <taxon>Marasmiineae</taxon>
        <taxon>Physalacriaceae</taxon>
        <taxon>Desarmillaria</taxon>
    </lineage>
</organism>
<name>A0AA39K6B3_ARMTA</name>
<evidence type="ECO:0000256" key="4">
    <source>
        <dbReference type="ARBA" id="ARBA00023002"/>
    </source>
</evidence>
<keyword evidence="4" id="KW-0560">Oxidoreductase</keyword>
<dbReference type="AlphaFoldDB" id="A0AA39K6B3"/>
<dbReference type="GO" id="GO:0016491">
    <property type="term" value="F:oxidoreductase activity"/>
    <property type="evidence" value="ECO:0007669"/>
    <property type="project" value="UniProtKB-KW"/>
</dbReference>
<dbReference type="PANTHER" id="PTHR42973">
    <property type="entry name" value="BINDING OXIDOREDUCTASE, PUTATIVE (AFU_ORTHOLOGUE AFUA_1G17690)-RELATED"/>
    <property type="match status" value="1"/>
</dbReference>
<evidence type="ECO:0008006" key="7">
    <source>
        <dbReference type="Google" id="ProtNLM"/>
    </source>
</evidence>
<dbReference type="SUPFAM" id="SSF56176">
    <property type="entry name" value="FAD-binding/transporter-associated domain-like"/>
    <property type="match status" value="1"/>
</dbReference>
<dbReference type="PANTHER" id="PTHR42973:SF13">
    <property type="entry name" value="FAD-BINDING PCMH-TYPE DOMAIN-CONTAINING PROTEIN"/>
    <property type="match status" value="1"/>
</dbReference>
<evidence type="ECO:0000313" key="6">
    <source>
        <dbReference type="Proteomes" id="UP001175211"/>
    </source>
</evidence>
<dbReference type="InterPro" id="IPR050416">
    <property type="entry name" value="FAD-linked_Oxidoreductase"/>
</dbReference>
<proteinExistence type="inferred from homology"/>
<gene>
    <name evidence="5" type="ORF">EV420DRAFT_1749579</name>
</gene>
<keyword evidence="3" id="KW-0274">FAD</keyword>
<evidence type="ECO:0000256" key="3">
    <source>
        <dbReference type="ARBA" id="ARBA00022827"/>
    </source>
</evidence>